<dbReference type="SUPFAM" id="SSF49265">
    <property type="entry name" value="Fibronectin type III"/>
    <property type="match status" value="2"/>
</dbReference>
<keyword evidence="9" id="KW-0325">Glycoprotein</keyword>
<dbReference type="CDD" id="cd00063">
    <property type="entry name" value="FN3"/>
    <property type="match status" value="1"/>
</dbReference>
<dbReference type="CDD" id="cd00096">
    <property type="entry name" value="Ig"/>
    <property type="match status" value="1"/>
</dbReference>
<evidence type="ECO:0000256" key="10">
    <source>
        <dbReference type="ARBA" id="ARBA00023319"/>
    </source>
</evidence>
<dbReference type="SUPFAM" id="SSF48726">
    <property type="entry name" value="Immunoglobulin"/>
    <property type="match status" value="1"/>
</dbReference>
<evidence type="ECO:0000256" key="8">
    <source>
        <dbReference type="ARBA" id="ARBA00023170"/>
    </source>
</evidence>
<feature type="region of interest" description="Disordered" evidence="11">
    <location>
        <begin position="95"/>
        <end position="168"/>
    </location>
</feature>
<comment type="similarity">
    <text evidence="2">Belongs to the type I cytokine receptor family. Type 3 subfamily.</text>
</comment>
<evidence type="ECO:0000256" key="4">
    <source>
        <dbReference type="ARBA" id="ARBA00022729"/>
    </source>
</evidence>
<comment type="subcellular location">
    <subcellularLocation>
        <location evidence="1">Membrane</location>
        <topology evidence="1">Single-pass type I membrane protein</topology>
    </subcellularLocation>
</comment>
<dbReference type="Pfam" id="PF00041">
    <property type="entry name" value="fn3"/>
    <property type="match status" value="1"/>
</dbReference>
<accession>A0A4Z2IEI8</accession>
<keyword evidence="5" id="KW-1133">Transmembrane helix</keyword>
<evidence type="ECO:0000256" key="11">
    <source>
        <dbReference type="SAM" id="MobiDB-lite"/>
    </source>
</evidence>
<evidence type="ECO:0000313" key="14">
    <source>
        <dbReference type="EMBL" id="TNN75742.1"/>
    </source>
</evidence>
<dbReference type="EMBL" id="SRLO01000100">
    <property type="protein sequence ID" value="TNN75742.1"/>
    <property type="molecule type" value="Genomic_DNA"/>
</dbReference>
<proteinExistence type="inferred from homology"/>
<dbReference type="GO" id="GO:0004896">
    <property type="term" value="F:cytokine receptor activity"/>
    <property type="evidence" value="ECO:0007669"/>
    <property type="project" value="InterPro"/>
</dbReference>
<evidence type="ECO:0000256" key="2">
    <source>
        <dbReference type="ARBA" id="ARBA00010890"/>
    </source>
</evidence>
<evidence type="ECO:0000256" key="3">
    <source>
        <dbReference type="ARBA" id="ARBA00022692"/>
    </source>
</evidence>
<dbReference type="InterPro" id="IPR003599">
    <property type="entry name" value="Ig_sub"/>
</dbReference>
<gene>
    <name evidence="14" type="primary">IL6R</name>
    <name evidence="14" type="ORF">EYF80_014105</name>
</gene>
<dbReference type="SMART" id="SM00409">
    <property type="entry name" value="IG"/>
    <property type="match status" value="1"/>
</dbReference>
<evidence type="ECO:0000256" key="7">
    <source>
        <dbReference type="ARBA" id="ARBA00023157"/>
    </source>
</evidence>
<evidence type="ECO:0000256" key="1">
    <source>
        <dbReference type="ARBA" id="ARBA00004479"/>
    </source>
</evidence>
<dbReference type="PANTHER" id="PTHR23037:SF22">
    <property type="entry name" value="CYTOKINE RECEPTOR COMMON SUBUNIT BETA"/>
    <property type="match status" value="1"/>
</dbReference>
<feature type="signal peptide" evidence="12">
    <location>
        <begin position="1"/>
        <end position="18"/>
    </location>
</feature>
<dbReference type="GO" id="GO:0016064">
    <property type="term" value="P:immunoglobulin mediated immune response"/>
    <property type="evidence" value="ECO:0007669"/>
    <property type="project" value="TreeGrafter"/>
</dbReference>
<evidence type="ECO:0000313" key="15">
    <source>
        <dbReference type="Proteomes" id="UP000314294"/>
    </source>
</evidence>
<dbReference type="InterPro" id="IPR013783">
    <property type="entry name" value="Ig-like_fold"/>
</dbReference>
<keyword evidence="10" id="KW-0393">Immunoglobulin domain</keyword>
<dbReference type="InterPro" id="IPR003961">
    <property type="entry name" value="FN3_dom"/>
</dbReference>
<feature type="chain" id="PRO_5021437275" evidence="12">
    <location>
        <begin position="19"/>
        <end position="522"/>
    </location>
</feature>
<evidence type="ECO:0000259" key="13">
    <source>
        <dbReference type="PROSITE" id="PS50853"/>
    </source>
</evidence>
<organism evidence="14 15">
    <name type="scientific">Liparis tanakae</name>
    <name type="common">Tanaka's snailfish</name>
    <dbReference type="NCBI Taxonomy" id="230148"/>
    <lineage>
        <taxon>Eukaryota</taxon>
        <taxon>Metazoa</taxon>
        <taxon>Chordata</taxon>
        <taxon>Craniata</taxon>
        <taxon>Vertebrata</taxon>
        <taxon>Euteleostomi</taxon>
        <taxon>Actinopterygii</taxon>
        <taxon>Neopterygii</taxon>
        <taxon>Teleostei</taxon>
        <taxon>Neoteleostei</taxon>
        <taxon>Acanthomorphata</taxon>
        <taxon>Eupercaria</taxon>
        <taxon>Perciformes</taxon>
        <taxon>Cottioidei</taxon>
        <taxon>Cottales</taxon>
        <taxon>Liparidae</taxon>
        <taxon>Liparis</taxon>
    </lineage>
</organism>
<dbReference type="SMART" id="SM00060">
    <property type="entry name" value="FN3"/>
    <property type="match status" value="1"/>
</dbReference>
<keyword evidence="4 12" id="KW-0732">Signal</keyword>
<comment type="caution">
    <text evidence="14">The sequence shown here is derived from an EMBL/GenBank/DDBJ whole genome shotgun (WGS) entry which is preliminary data.</text>
</comment>
<feature type="domain" description="Fibronectin type-III" evidence="13">
    <location>
        <begin position="305"/>
        <end position="405"/>
    </location>
</feature>
<evidence type="ECO:0000256" key="5">
    <source>
        <dbReference type="ARBA" id="ARBA00022989"/>
    </source>
</evidence>
<keyword evidence="6" id="KW-0472">Membrane</keyword>
<dbReference type="OrthoDB" id="8634471at2759"/>
<name>A0A4Z2IEI8_9TELE</name>
<dbReference type="Gene3D" id="2.60.40.10">
    <property type="entry name" value="Immunoglobulins"/>
    <property type="match status" value="3"/>
</dbReference>
<dbReference type="PROSITE" id="PS50853">
    <property type="entry name" value="FN3"/>
    <property type="match status" value="1"/>
</dbReference>
<dbReference type="PROSITE" id="PS01354">
    <property type="entry name" value="HEMATOPO_REC_L_F3"/>
    <property type="match status" value="1"/>
</dbReference>
<evidence type="ECO:0000256" key="6">
    <source>
        <dbReference type="ARBA" id="ARBA00023136"/>
    </source>
</evidence>
<dbReference type="PANTHER" id="PTHR23037">
    <property type="entry name" value="CYTOKINE RECEPTOR"/>
    <property type="match status" value="1"/>
</dbReference>
<evidence type="ECO:0000256" key="12">
    <source>
        <dbReference type="SAM" id="SignalP"/>
    </source>
</evidence>
<protein>
    <submittedName>
        <fullName evidence="14">Interleukin-6 receptor subunit alpha</fullName>
    </submittedName>
</protein>
<dbReference type="InterPro" id="IPR003530">
    <property type="entry name" value="Hematopoietin_rcpt_L_F3_CS"/>
</dbReference>
<dbReference type="InterPro" id="IPR036179">
    <property type="entry name" value="Ig-like_dom_sf"/>
</dbReference>
<feature type="compositionally biased region" description="Polar residues" evidence="11">
    <location>
        <begin position="118"/>
        <end position="133"/>
    </location>
</feature>
<dbReference type="AlphaFoldDB" id="A0A4Z2IEI8"/>
<keyword evidence="7" id="KW-1015">Disulfide bond</keyword>
<dbReference type="GO" id="GO:0009897">
    <property type="term" value="C:external side of plasma membrane"/>
    <property type="evidence" value="ECO:0007669"/>
    <property type="project" value="TreeGrafter"/>
</dbReference>
<keyword evidence="15" id="KW-1185">Reference proteome</keyword>
<feature type="compositionally biased region" description="Acidic residues" evidence="11">
    <location>
        <begin position="141"/>
        <end position="157"/>
    </location>
</feature>
<reference evidence="14 15" key="1">
    <citation type="submission" date="2019-03" db="EMBL/GenBank/DDBJ databases">
        <title>First draft genome of Liparis tanakae, snailfish: a comprehensive survey of snailfish specific genes.</title>
        <authorList>
            <person name="Kim W."/>
            <person name="Song I."/>
            <person name="Jeong J.-H."/>
            <person name="Kim D."/>
            <person name="Kim S."/>
            <person name="Ryu S."/>
            <person name="Song J.Y."/>
            <person name="Lee S.K."/>
        </authorList>
    </citation>
    <scope>NUCLEOTIDE SEQUENCE [LARGE SCALE GENOMIC DNA]</scope>
    <source>
        <tissue evidence="14">Muscle</tissue>
    </source>
</reference>
<dbReference type="Proteomes" id="UP000314294">
    <property type="component" value="Unassembled WGS sequence"/>
</dbReference>
<sequence length="522" mass="58584">MRIVLPLLCVLCAARVRGAFDGTCPRKEPPPGVLVVSQGSKLVLTCSGRVEVDGVKVSIHRNSANIRRGNSSNATPTTENITSKTGVWMKIKKHPVNEGKQTNSTLAGESRSLGLTGYTASTSTHTARPTSVDRQLKGEEMDGTGDYEEEEEEEDAEEGSRVTRGTKSRLQWKWTSRTVRKGVRDRGETTFERRGAALSLSPVRLEDSGRYTCYHRGRERSSFLIHVADPPETPSLSCYKSPTEAFLPSKCSYSHRSSRCWCALDHNEDEQRTLHMAYLCVTSIAGNATSALLHFLPLSILKPDPPSDVTVQQEEGQEMRMTVTWSLPNSWKSQESFYVLNYEIKYRPLKSSLYHGQIQAVKERSYTITDAMPGVEYSIQLRTKEEYDGQWSDWSTPVHASSWLRSTIYTDNEGGSGTDVDVFDAAYVFRHKERFMRVLIKCKDSPRPPPSSPTPPEGQALVAFAPPHCKKEPQSDMEKGEEEQRLKERVEAMNFNNTSYFFLHRTHGQAEKGIKVASVTDD</sequence>
<keyword evidence="8 14" id="KW-0675">Receptor</keyword>
<dbReference type="InterPro" id="IPR036116">
    <property type="entry name" value="FN3_sf"/>
</dbReference>
<keyword evidence="3" id="KW-0812">Transmembrane</keyword>
<evidence type="ECO:0000256" key="9">
    <source>
        <dbReference type="ARBA" id="ARBA00023180"/>
    </source>
</evidence>